<evidence type="ECO:0000256" key="1">
    <source>
        <dbReference type="SAM" id="Phobius"/>
    </source>
</evidence>
<keyword evidence="1" id="KW-1133">Transmembrane helix</keyword>
<dbReference type="Pfam" id="PF00563">
    <property type="entry name" value="EAL"/>
    <property type="match status" value="1"/>
</dbReference>
<evidence type="ECO:0008006" key="6">
    <source>
        <dbReference type="Google" id="ProtNLM"/>
    </source>
</evidence>
<dbReference type="Pfam" id="PF00990">
    <property type="entry name" value="GGDEF"/>
    <property type="match status" value="1"/>
</dbReference>
<feature type="transmembrane region" description="Helical" evidence="1">
    <location>
        <begin position="91"/>
        <end position="108"/>
    </location>
</feature>
<dbReference type="CDD" id="cd01948">
    <property type="entry name" value="EAL"/>
    <property type="match status" value="1"/>
</dbReference>
<keyword evidence="1" id="KW-0472">Membrane</keyword>
<feature type="transmembrane region" description="Helical" evidence="1">
    <location>
        <begin position="142"/>
        <end position="159"/>
    </location>
</feature>
<dbReference type="AlphaFoldDB" id="K6XH40"/>
<feature type="transmembrane region" description="Helical" evidence="1">
    <location>
        <begin position="22"/>
        <end position="40"/>
    </location>
</feature>
<organism evidence="4 5">
    <name type="scientific">Paraglaciecola arctica BSs20135</name>
    <dbReference type="NCBI Taxonomy" id="493475"/>
    <lineage>
        <taxon>Bacteria</taxon>
        <taxon>Pseudomonadati</taxon>
        <taxon>Pseudomonadota</taxon>
        <taxon>Gammaproteobacteria</taxon>
        <taxon>Alteromonadales</taxon>
        <taxon>Alteromonadaceae</taxon>
        <taxon>Paraglaciecola</taxon>
    </lineage>
</organism>
<dbReference type="CDD" id="cd01949">
    <property type="entry name" value="GGDEF"/>
    <property type="match status" value="1"/>
</dbReference>
<dbReference type="EMBL" id="BAEO01000043">
    <property type="protein sequence ID" value="GAC19964.1"/>
    <property type="molecule type" value="Genomic_DNA"/>
</dbReference>
<feature type="domain" description="EAL" evidence="2">
    <location>
        <begin position="406"/>
        <end position="655"/>
    </location>
</feature>
<dbReference type="STRING" id="493475.GARC_3001"/>
<dbReference type="InterPro" id="IPR029787">
    <property type="entry name" value="Nucleotide_cyclase"/>
</dbReference>
<dbReference type="PANTHER" id="PTHR44757:SF2">
    <property type="entry name" value="BIOFILM ARCHITECTURE MAINTENANCE PROTEIN MBAA"/>
    <property type="match status" value="1"/>
</dbReference>
<evidence type="ECO:0000313" key="4">
    <source>
        <dbReference type="EMBL" id="GAC19964.1"/>
    </source>
</evidence>
<dbReference type="InterPro" id="IPR043128">
    <property type="entry name" value="Rev_trsase/Diguanyl_cyclase"/>
</dbReference>
<accession>K6XH40</accession>
<dbReference type="Gene3D" id="3.30.70.270">
    <property type="match status" value="1"/>
</dbReference>
<dbReference type="SMART" id="SM00267">
    <property type="entry name" value="GGDEF"/>
    <property type="match status" value="1"/>
</dbReference>
<dbReference type="InterPro" id="IPR000160">
    <property type="entry name" value="GGDEF_dom"/>
</dbReference>
<dbReference type="InterPro" id="IPR052155">
    <property type="entry name" value="Biofilm_reg_signaling"/>
</dbReference>
<feature type="transmembrane region" description="Helical" evidence="1">
    <location>
        <begin position="114"/>
        <end position="135"/>
    </location>
</feature>
<evidence type="ECO:0000313" key="5">
    <source>
        <dbReference type="Proteomes" id="UP000006327"/>
    </source>
</evidence>
<dbReference type="PANTHER" id="PTHR44757">
    <property type="entry name" value="DIGUANYLATE CYCLASE DGCP"/>
    <property type="match status" value="1"/>
</dbReference>
<dbReference type="SMART" id="SM00052">
    <property type="entry name" value="EAL"/>
    <property type="match status" value="1"/>
</dbReference>
<evidence type="ECO:0000259" key="3">
    <source>
        <dbReference type="PROSITE" id="PS50887"/>
    </source>
</evidence>
<dbReference type="PROSITE" id="PS50887">
    <property type="entry name" value="GGDEF"/>
    <property type="match status" value="1"/>
</dbReference>
<feature type="transmembrane region" description="Helical" evidence="1">
    <location>
        <begin position="52"/>
        <end position="70"/>
    </location>
</feature>
<dbReference type="SUPFAM" id="SSF141868">
    <property type="entry name" value="EAL domain-like"/>
    <property type="match status" value="1"/>
</dbReference>
<dbReference type="SUPFAM" id="SSF55073">
    <property type="entry name" value="Nucleotide cyclase"/>
    <property type="match status" value="1"/>
</dbReference>
<dbReference type="Proteomes" id="UP000006327">
    <property type="component" value="Unassembled WGS sequence"/>
</dbReference>
<keyword evidence="1" id="KW-0812">Transmembrane</keyword>
<dbReference type="InterPro" id="IPR001633">
    <property type="entry name" value="EAL_dom"/>
</dbReference>
<gene>
    <name evidence="4" type="ORF">GARC_3001</name>
</gene>
<feature type="transmembrane region" description="Helical" evidence="1">
    <location>
        <begin position="165"/>
        <end position="183"/>
    </location>
</feature>
<evidence type="ECO:0000259" key="2">
    <source>
        <dbReference type="PROSITE" id="PS50883"/>
    </source>
</evidence>
<sequence length="671" mass="74593">MVAGTEDSEILSDRVFILYQDLLSGLLISLVASAGMTFGFQNEGIFNDKLNWFILMLIVLFVRLTDWFYWQKNIGRDELKSGVAELYRFRAGNIATALVWSFYGVYFFDSLSLIEFSTTIIILSSMAGGGSTVLAADKITSISYSIILLIPISLLGITSDQTHHYVLGLLGLSFSGVMVISGLKSSKFTLQAIKIKHHNEQLVTHKDELLLKIKQHNEMLEQTIHIRTKEVVRVSNIDPLTNLANRKAFSTIINDLIRNAQKMQQSIAVLFIDLDGFKAINDQNGHATGDIVLARVAKRLSEITENKYEVCRWGGDEFIVAMVNVTVEQAKLFATEVIKEIKRPIELSVNAVGVGATIGISIYPDHASTGDDLILLADTAMYKQKLVKISNVLVFTEQMREVLLFNSSLKTGLENALANNQLYLVYQPVVDGQTNNVTFCEALLRWRWDDKNIAPDDFIPIAEQYGFIHEIGAWVLKRACFDAVEWSLGDDVAISVNVSVAQIMNDDIIDIVENAIVSSGISPGRLHLEITESLFAENIDKVIDVVRKLQAIGTKISIDDFGTGFSSLALLQNLSANIVKIDKCFISALNQGGRAIIQATMNIAHDLKFDVVAEGVETAEQVEALKLLGVNNLQGYYFSKPLRYAELNTFNLIQQSLDKVTEKQKTIRSSM</sequence>
<dbReference type="Gene3D" id="3.20.20.450">
    <property type="entry name" value="EAL domain"/>
    <property type="match status" value="1"/>
</dbReference>
<reference evidence="4 5" key="1">
    <citation type="journal article" date="2017" name="Antonie Van Leeuwenhoek">
        <title>Rhizobium rhizosphaerae sp. nov., a novel species isolated from rice rhizosphere.</title>
        <authorList>
            <person name="Zhao J.J."/>
            <person name="Zhang J."/>
            <person name="Zhang R.J."/>
            <person name="Zhang C.W."/>
            <person name="Yin H.Q."/>
            <person name="Zhang X.X."/>
        </authorList>
    </citation>
    <scope>NUCLEOTIDE SEQUENCE [LARGE SCALE GENOMIC DNA]</scope>
    <source>
        <strain evidence="4 5">BSs20135</strain>
    </source>
</reference>
<dbReference type="eggNOG" id="COG5001">
    <property type="taxonomic scope" value="Bacteria"/>
</dbReference>
<feature type="domain" description="GGDEF" evidence="3">
    <location>
        <begin position="265"/>
        <end position="397"/>
    </location>
</feature>
<keyword evidence="5" id="KW-1185">Reference proteome</keyword>
<protein>
    <recommendedName>
        <fullName evidence="6">Diguanylate cyclase/phosphodiesterase</fullName>
    </recommendedName>
</protein>
<proteinExistence type="predicted"/>
<name>K6XH40_9ALTE</name>
<dbReference type="PROSITE" id="PS50883">
    <property type="entry name" value="EAL"/>
    <property type="match status" value="1"/>
</dbReference>
<comment type="caution">
    <text evidence="4">The sequence shown here is derived from an EMBL/GenBank/DDBJ whole genome shotgun (WGS) entry which is preliminary data.</text>
</comment>
<dbReference type="OrthoDB" id="9814202at2"/>
<dbReference type="NCBIfam" id="TIGR00254">
    <property type="entry name" value="GGDEF"/>
    <property type="match status" value="1"/>
</dbReference>
<dbReference type="RefSeq" id="WP_007621409.1">
    <property type="nucleotide sequence ID" value="NZ_BAEO01000043.1"/>
</dbReference>
<dbReference type="InterPro" id="IPR035919">
    <property type="entry name" value="EAL_sf"/>
</dbReference>